<dbReference type="EMBL" id="JADNYJ010000143">
    <property type="protein sequence ID" value="KAF8880110.1"/>
    <property type="molecule type" value="Genomic_DNA"/>
</dbReference>
<proteinExistence type="predicted"/>
<organism evidence="1 2">
    <name type="scientific">Gymnopilus junonius</name>
    <name type="common">Spectacular rustgill mushroom</name>
    <name type="synonym">Gymnopilus spectabilis subsp. junonius</name>
    <dbReference type="NCBI Taxonomy" id="109634"/>
    <lineage>
        <taxon>Eukaryota</taxon>
        <taxon>Fungi</taxon>
        <taxon>Dikarya</taxon>
        <taxon>Basidiomycota</taxon>
        <taxon>Agaricomycotina</taxon>
        <taxon>Agaricomycetes</taxon>
        <taxon>Agaricomycetidae</taxon>
        <taxon>Agaricales</taxon>
        <taxon>Agaricineae</taxon>
        <taxon>Hymenogastraceae</taxon>
        <taxon>Gymnopilus</taxon>
    </lineage>
</organism>
<name>A0A9P5TH38_GYMJU</name>
<dbReference type="PROSITE" id="PS51257">
    <property type="entry name" value="PROKAR_LIPOPROTEIN"/>
    <property type="match status" value="1"/>
</dbReference>
<keyword evidence="2" id="KW-1185">Reference proteome</keyword>
<comment type="caution">
    <text evidence="1">The sequence shown here is derived from an EMBL/GenBank/DDBJ whole genome shotgun (WGS) entry which is preliminary data.</text>
</comment>
<dbReference type="Proteomes" id="UP000724874">
    <property type="component" value="Unassembled WGS sequence"/>
</dbReference>
<reference evidence="1" key="1">
    <citation type="submission" date="2020-11" db="EMBL/GenBank/DDBJ databases">
        <authorList>
            <consortium name="DOE Joint Genome Institute"/>
            <person name="Ahrendt S."/>
            <person name="Riley R."/>
            <person name="Andreopoulos W."/>
            <person name="LaButti K."/>
            <person name="Pangilinan J."/>
            <person name="Ruiz-duenas F.J."/>
            <person name="Barrasa J.M."/>
            <person name="Sanchez-Garcia M."/>
            <person name="Camarero S."/>
            <person name="Miyauchi S."/>
            <person name="Serrano A."/>
            <person name="Linde D."/>
            <person name="Babiker R."/>
            <person name="Drula E."/>
            <person name="Ayuso-Fernandez I."/>
            <person name="Pacheco R."/>
            <person name="Padilla G."/>
            <person name="Ferreira P."/>
            <person name="Barriuso J."/>
            <person name="Kellner H."/>
            <person name="Castanera R."/>
            <person name="Alfaro M."/>
            <person name="Ramirez L."/>
            <person name="Pisabarro A.G."/>
            <person name="Kuo A."/>
            <person name="Tritt A."/>
            <person name="Lipzen A."/>
            <person name="He G."/>
            <person name="Yan M."/>
            <person name="Ng V."/>
            <person name="Cullen D."/>
            <person name="Martin F."/>
            <person name="Rosso M.-N."/>
            <person name="Henrissat B."/>
            <person name="Hibbett D."/>
            <person name="Martinez A.T."/>
            <person name="Grigoriev I.V."/>
        </authorList>
    </citation>
    <scope>NUCLEOTIDE SEQUENCE</scope>
    <source>
        <strain evidence="1">AH 44721</strain>
    </source>
</reference>
<sequence>MRRQIFVVALGIHAVLRRVHFSYFLALLSGSSSCFSRDPSAPLILNQKLIFASLKLIHHADECFLKSKVDSYNIFVLVLRLDRQLLHLCF</sequence>
<evidence type="ECO:0000313" key="2">
    <source>
        <dbReference type="Proteomes" id="UP000724874"/>
    </source>
</evidence>
<dbReference type="AlphaFoldDB" id="A0A9P5TH38"/>
<accession>A0A9P5TH38</accession>
<gene>
    <name evidence="1" type="ORF">CPB84DRAFT_283275</name>
</gene>
<evidence type="ECO:0000313" key="1">
    <source>
        <dbReference type="EMBL" id="KAF8880110.1"/>
    </source>
</evidence>
<protein>
    <submittedName>
        <fullName evidence="1">Uncharacterized protein</fullName>
    </submittedName>
</protein>